<keyword evidence="5" id="KW-1185">Reference proteome</keyword>
<proteinExistence type="predicted"/>
<protein>
    <submittedName>
        <fullName evidence="4">Amino acid ABC transporter substrate-binding protein</fullName>
    </submittedName>
</protein>
<dbReference type="Proteomes" id="UP000509597">
    <property type="component" value="Chromosome"/>
</dbReference>
<dbReference type="Gene3D" id="3.40.190.10">
    <property type="entry name" value="Periplasmic binding protein-like II"/>
    <property type="match status" value="2"/>
</dbReference>
<dbReference type="KEGG" id="chiz:HQ393_16585"/>
<reference evidence="4 5" key="1">
    <citation type="submission" date="2020-07" db="EMBL/GenBank/DDBJ databases">
        <title>Complete genome sequence of Chitinibacter sp. 2T18.</title>
        <authorList>
            <person name="Bae J.-W."/>
            <person name="Choi J.-W."/>
        </authorList>
    </citation>
    <scope>NUCLEOTIDE SEQUENCE [LARGE SCALE GENOMIC DNA]</scope>
    <source>
        <strain evidence="4 5">2T18</strain>
    </source>
</reference>
<evidence type="ECO:0000313" key="5">
    <source>
        <dbReference type="Proteomes" id="UP000509597"/>
    </source>
</evidence>
<dbReference type="PANTHER" id="PTHR35936">
    <property type="entry name" value="MEMBRANE-BOUND LYTIC MUREIN TRANSGLYCOSYLASE F"/>
    <property type="match status" value="1"/>
</dbReference>
<evidence type="ECO:0000256" key="1">
    <source>
        <dbReference type="ARBA" id="ARBA00022729"/>
    </source>
</evidence>
<feature type="domain" description="Solute-binding protein family 3/N-terminal" evidence="3">
    <location>
        <begin position="26"/>
        <end position="253"/>
    </location>
</feature>
<dbReference type="SUPFAM" id="SSF53850">
    <property type="entry name" value="Periplasmic binding protein-like II"/>
    <property type="match status" value="1"/>
</dbReference>
<dbReference type="PANTHER" id="PTHR35936:SF35">
    <property type="entry name" value="L-CYSTINE-BINDING PROTEIN TCYJ"/>
    <property type="match status" value="1"/>
</dbReference>
<dbReference type="Pfam" id="PF00497">
    <property type="entry name" value="SBP_bac_3"/>
    <property type="match status" value="1"/>
</dbReference>
<feature type="chain" id="PRO_5028977591" evidence="2">
    <location>
        <begin position="23"/>
        <end position="253"/>
    </location>
</feature>
<dbReference type="EMBL" id="CP058627">
    <property type="protein sequence ID" value="QLG89732.1"/>
    <property type="molecule type" value="Genomic_DNA"/>
</dbReference>
<name>A0A7H9BMR3_9NEIS</name>
<keyword evidence="1 2" id="KW-0732">Signal</keyword>
<organism evidence="4 5">
    <name type="scientific">Chitinibacter bivalviorum</name>
    <dbReference type="NCBI Taxonomy" id="2739434"/>
    <lineage>
        <taxon>Bacteria</taxon>
        <taxon>Pseudomonadati</taxon>
        <taxon>Pseudomonadota</taxon>
        <taxon>Betaproteobacteria</taxon>
        <taxon>Neisseriales</taxon>
        <taxon>Chitinibacteraceae</taxon>
        <taxon>Chitinibacter</taxon>
    </lineage>
</organism>
<evidence type="ECO:0000259" key="3">
    <source>
        <dbReference type="SMART" id="SM00062"/>
    </source>
</evidence>
<evidence type="ECO:0000256" key="2">
    <source>
        <dbReference type="SAM" id="SignalP"/>
    </source>
</evidence>
<evidence type="ECO:0000313" key="4">
    <source>
        <dbReference type="EMBL" id="QLG89732.1"/>
    </source>
</evidence>
<gene>
    <name evidence="4" type="ORF">HQ393_16585</name>
</gene>
<accession>A0A7H9BMR3</accession>
<dbReference type="RefSeq" id="WP_179356738.1">
    <property type="nucleotide sequence ID" value="NZ_CP058627.1"/>
</dbReference>
<dbReference type="AlphaFoldDB" id="A0A7H9BMR3"/>
<dbReference type="InterPro" id="IPR001638">
    <property type="entry name" value="Solute-binding_3/MltF_N"/>
</dbReference>
<dbReference type="SMART" id="SM00062">
    <property type="entry name" value="PBPb"/>
    <property type="match status" value="1"/>
</dbReference>
<sequence>MKLAELCLTALLTLSTAGVAAAMPNQLSICWEDGLKPPYLMLDAQGQVAGIAVDMVNEILRRQQIRPKHIIMPWKRCLAEVESGSVDLVPNSSYRDERAQYALFTEPLYDTHVVLFYNVKRFNVRPQIRSVDDMKRYSLGGILGFNYDQYGGQLNIDTSAKSRDILLRMMMAGRFDVAIEQLEVIQMMRQQNEVNLEQIAYLPDPVQPVKHFHILVSKKHPQAAAVKKMLDDGIAGLKRDGSAKAIQVRHLGE</sequence>
<feature type="signal peptide" evidence="2">
    <location>
        <begin position="1"/>
        <end position="22"/>
    </location>
</feature>